<evidence type="ECO:0000313" key="5">
    <source>
        <dbReference type="EMBL" id="RPE13452.1"/>
    </source>
</evidence>
<comment type="caution">
    <text evidence="5">The sequence shown here is derived from an EMBL/GenBank/DDBJ whole genome shotgun (WGS) entry which is preliminary data.</text>
</comment>
<dbReference type="OrthoDB" id="9816225at2"/>
<organism evidence="5 6">
    <name type="scientific">Chitinophaga lutea</name>
    <dbReference type="NCBI Taxonomy" id="2488634"/>
    <lineage>
        <taxon>Bacteria</taxon>
        <taxon>Pseudomonadati</taxon>
        <taxon>Bacteroidota</taxon>
        <taxon>Chitinophagia</taxon>
        <taxon>Chitinophagales</taxon>
        <taxon>Chitinophagaceae</taxon>
        <taxon>Chitinophaga</taxon>
    </lineage>
</organism>
<sequence length="478" mass="54704">MKSKFPIHKLNEYINEVSIRNNKGLVSEVYSVTNSDGFIKSTDYFDKEVYSKNISNYKIVEKNQFAYNPSRINVGSIDYLRSETRVVISPLYNVFVCKSVLQPDYLLRFLKSRVGLTQVKNRTRGAVRHSLPLDQLGEISIPLPNVDQQLRISSLLSSIDLLLSKKHNCLQLLETFLKAQYYRLFGNPNSNSRQWPKKPFSEVSVNENSKRVPIKESERDKRPGKYPYYGATGVIDTIDDFIFNGEYLLVAEDGKNLLLKRKNNAFNVKGKFWVNNHAHVLSSNGEVNLRYLEFFINYIDLKPYLTGIDQVKLNRENLEKIMVPIPPTELQAEFYKTVVLAENLKGRIASSLSNLKTLYEIACTLSFSGSLNLEMVDISAVKPYTGPASAKGIGVKRKVDQPFKNQALSLKKIIQSNFKTRKFKYQELAELLQAASSDEHDYEKFKRVIFDCLKGVGEVSLKQVFDEKERSILLQVSK</sequence>
<dbReference type="Gene3D" id="3.90.220.20">
    <property type="entry name" value="DNA methylase specificity domains"/>
    <property type="match status" value="2"/>
</dbReference>
<dbReference type="PANTHER" id="PTHR30408:SF12">
    <property type="entry name" value="TYPE I RESTRICTION ENZYME MJAVIII SPECIFICITY SUBUNIT"/>
    <property type="match status" value="1"/>
</dbReference>
<dbReference type="GO" id="GO:0009307">
    <property type="term" value="P:DNA restriction-modification system"/>
    <property type="evidence" value="ECO:0007669"/>
    <property type="project" value="UniProtKB-KW"/>
</dbReference>
<dbReference type="RefSeq" id="WP_123845967.1">
    <property type="nucleotide sequence ID" value="NZ_RPDH01000001.1"/>
</dbReference>
<accession>A0A3N4PXK4</accession>
<comment type="similarity">
    <text evidence="1">Belongs to the type-I restriction system S methylase family.</text>
</comment>
<name>A0A3N4PXK4_9BACT</name>
<proteinExistence type="inferred from homology"/>
<keyword evidence="6" id="KW-1185">Reference proteome</keyword>
<evidence type="ECO:0000256" key="3">
    <source>
        <dbReference type="ARBA" id="ARBA00023125"/>
    </source>
</evidence>
<dbReference type="InterPro" id="IPR000055">
    <property type="entry name" value="Restrct_endonuc_typeI_TRD"/>
</dbReference>
<dbReference type="Proteomes" id="UP000278351">
    <property type="component" value="Unassembled WGS sequence"/>
</dbReference>
<protein>
    <recommendedName>
        <fullName evidence="4">Type I restriction modification DNA specificity domain-containing protein</fullName>
    </recommendedName>
</protein>
<dbReference type="Pfam" id="PF01420">
    <property type="entry name" value="Methylase_S"/>
    <property type="match status" value="1"/>
</dbReference>
<keyword evidence="2" id="KW-0680">Restriction system</keyword>
<gene>
    <name evidence="5" type="ORF">EGT74_08005</name>
</gene>
<reference evidence="5 6" key="1">
    <citation type="submission" date="2018-11" db="EMBL/GenBank/DDBJ databases">
        <title>Chitinophaga lutea sp.nov., isolate from arsenic contaminated soil.</title>
        <authorList>
            <person name="Zong Y."/>
        </authorList>
    </citation>
    <scope>NUCLEOTIDE SEQUENCE [LARGE SCALE GENOMIC DNA]</scope>
    <source>
        <strain evidence="5 6">ZY74</strain>
    </source>
</reference>
<dbReference type="InterPro" id="IPR044946">
    <property type="entry name" value="Restrct_endonuc_typeI_TRD_sf"/>
</dbReference>
<dbReference type="EMBL" id="RPDH01000001">
    <property type="protein sequence ID" value="RPE13452.1"/>
    <property type="molecule type" value="Genomic_DNA"/>
</dbReference>
<dbReference type="SUPFAM" id="SSF116734">
    <property type="entry name" value="DNA methylase specificity domain"/>
    <property type="match status" value="2"/>
</dbReference>
<evidence type="ECO:0000313" key="6">
    <source>
        <dbReference type="Proteomes" id="UP000278351"/>
    </source>
</evidence>
<dbReference type="GO" id="GO:0003677">
    <property type="term" value="F:DNA binding"/>
    <property type="evidence" value="ECO:0007669"/>
    <property type="project" value="UniProtKB-KW"/>
</dbReference>
<keyword evidence="3" id="KW-0238">DNA-binding</keyword>
<dbReference type="InterPro" id="IPR052021">
    <property type="entry name" value="Type-I_RS_S_subunit"/>
</dbReference>
<evidence type="ECO:0000256" key="1">
    <source>
        <dbReference type="ARBA" id="ARBA00010923"/>
    </source>
</evidence>
<dbReference type="CDD" id="cd17262">
    <property type="entry name" value="RMtype1_S_Aco12261I-TRD2-CR2"/>
    <property type="match status" value="1"/>
</dbReference>
<evidence type="ECO:0000259" key="4">
    <source>
        <dbReference type="Pfam" id="PF01420"/>
    </source>
</evidence>
<dbReference type="AlphaFoldDB" id="A0A3N4PXK4"/>
<evidence type="ECO:0000256" key="2">
    <source>
        <dbReference type="ARBA" id="ARBA00022747"/>
    </source>
</evidence>
<dbReference type="PANTHER" id="PTHR30408">
    <property type="entry name" value="TYPE-1 RESTRICTION ENZYME ECOKI SPECIFICITY PROTEIN"/>
    <property type="match status" value="1"/>
</dbReference>
<feature type="domain" description="Type I restriction modification DNA specificity" evidence="4">
    <location>
        <begin position="208"/>
        <end position="336"/>
    </location>
</feature>